<dbReference type="Gene3D" id="1.10.760.10">
    <property type="entry name" value="Cytochrome c-like domain"/>
    <property type="match status" value="1"/>
</dbReference>
<dbReference type="PROSITE" id="PS51007">
    <property type="entry name" value="CYTC"/>
    <property type="match status" value="1"/>
</dbReference>
<dbReference type="RefSeq" id="WP_306727265.1">
    <property type="nucleotide sequence ID" value="NZ_JAVDDT010000001.1"/>
</dbReference>
<dbReference type="PANTHER" id="PTHR35008">
    <property type="entry name" value="BLL4482 PROTEIN-RELATED"/>
    <property type="match status" value="1"/>
</dbReference>
<keyword evidence="1 4" id="KW-0349">Heme</keyword>
<keyword evidence="3 4" id="KW-0408">Iron</keyword>
<keyword evidence="2 4" id="KW-0479">Metal-binding</keyword>
<dbReference type="EMBL" id="JAVDDT010000001">
    <property type="protein sequence ID" value="MDQ2068790.1"/>
    <property type="molecule type" value="Genomic_DNA"/>
</dbReference>
<dbReference type="InterPro" id="IPR051459">
    <property type="entry name" value="Cytochrome_c-type_DH"/>
</dbReference>
<proteinExistence type="predicted"/>
<evidence type="ECO:0000256" key="3">
    <source>
        <dbReference type="ARBA" id="ARBA00023004"/>
    </source>
</evidence>
<evidence type="ECO:0000259" key="5">
    <source>
        <dbReference type="PROSITE" id="PS51007"/>
    </source>
</evidence>
<evidence type="ECO:0000256" key="4">
    <source>
        <dbReference type="PROSITE-ProRule" id="PRU00433"/>
    </source>
</evidence>
<comment type="caution">
    <text evidence="6">The sequence shown here is derived from an EMBL/GenBank/DDBJ whole genome shotgun (WGS) entry which is preliminary data.</text>
</comment>
<sequence length="170" mass="18027">MSRGLLILAALLAGLAGLGSFLFLAGDRESPAGDGASVPSGHEVGFELYQANCMACHGGEGQGRRGHFPPLADHVPEMLGRDGGRAYLIDVILFGVTGETQVQGITYDGYMPGMPQLADQDIARILNYLAHAWGNDNELSAGFEPYAAKEIAERRADEKTPGKVGESQPR</sequence>
<dbReference type="InterPro" id="IPR009056">
    <property type="entry name" value="Cyt_c-like_dom"/>
</dbReference>
<name>A0ABU0W714_9GAMM</name>
<dbReference type="Proteomes" id="UP001239019">
    <property type="component" value="Unassembled WGS sequence"/>
</dbReference>
<dbReference type="InterPro" id="IPR036909">
    <property type="entry name" value="Cyt_c-like_dom_sf"/>
</dbReference>
<evidence type="ECO:0000256" key="2">
    <source>
        <dbReference type="ARBA" id="ARBA00022723"/>
    </source>
</evidence>
<protein>
    <submittedName>
        <fullName evidence="6">Cytochrome c</fullName>
    </submittedName>
</protein>
<accession>A0ABU0W714</accession>
<feature type="domain" description="Cytochrome c" evidence="5">
    <location>
        <begin position="40"/>
        <end position="133"/>
    </location>
</feature>
<dbReference type="SUPFAM" id="SSF46626">
    <property type="entry name" value="Cytochrome c"/>
    <property type="match status" value="1"/>
</dbReference>
<evidence type="ECO:0000313" key="6">
    <source>
        <dbReference type="EMBL" id="MDQ2068790.1"/>
    </source>
</evidence>
<dbReference type="Pfam" id="PF00034">
    <property type="entry name" value="Cytochrom_C"/>
    <property type="match status" value="1"/>
</dbReference>
<keyword evidence="7" id="KW-1185">Reference proteome</keyword>
<gene>
    <name evidence="6" type="ORF">RBH19_02740</name>
</gene>
<organism evidence="6 7">
    <name type="scientific">Natronospira bacteriovora</name>
    <dbReference type="NCBI Taxonomy" id="3069753"/>
    <lineage>
        <taxon>Bacteria</taxon>
        <taxon>Pseudomonadati</taxon>
        <taxon>Pseudomonadota</taxon>
        <taxon>Gammaproteobacteria</taxon>
        <taxon>Natronospirales</taxon>
        <taxon>Natronospiraceae</taxon>
        <taxon>Natronospira</taxon>
    </lineage>
</organism>
<dbReference type="PANTHER" id="PTHR35008:SF4">
    <property type="entry name" value="BLL4482 PROTEIN"/>
    <property type="match status" value="1"/>
</dbReference>
<reference evidence="6 7" key="1">
    <citation type="submission" date="2023-08" db="EMBL/GenBank/DDBJ databases">
        <title>Whole-genome sequencing of halo(alkali)philic microorganisms from hypersaline lakes.</title>
        <authorList>
            <person name="Sorokin D.Y."/>
            <person name="Abbas B."/>
            <person name="Merkel A.Y."/>
        </authorList>
    </citation>
    <scope>NUCLEOTIDE SEQUENCE [LARGE SCALE GENOMIC DNA]</scope>
    <source>
        <strain evidence="6 7">AB-CW4</strain>
    </source>
</reference>
<evidence type="ECO:0000256" key="1">
    <source>
        <dbReference type="ARBA" id="ARBA00022617"/>
    </source>
</evidence>
<evidence type="ECO:0000313" key="7">
    <source>
        <dbReference type="Proteomes" id="UP001239019"/>
    </source>
</evidence>